<evidence type="ECO:0000313" key="5">
    <source>
        <dbReference type="Proteomes" id="UP000595894"/>
    </source>
</evidence>
<dbReference type="InterPro" id="IPR043502">
    <property type="entry name" value="DNA/RNA_pol_sf"/>
</dbReference>
<gene>
    <name evidence="4" type="ORF">H5J25_18205</name>
</gene>
<dbReference type="Proteomes" id="UP000595894">
    <property type="component" value="Chromosome"/>
</dbReference>
<proteinExistence type="inferred from homology"/>
<evidence type="ECO:0000259" key="3">
    <source>
        <dbReference type="Pfam" id="PF00817"/>
    </source>
</evidence>
<reference evidence="5" key="1">
    <citation type="submission" date="2020-09" db="EMBL/GenBank/DDBJ databases">
        <title>Sphingomonas sp., a new species isolated from pork steak.</title>
        <authorList>
            <person name="Heidler von Heilborn D."/>
        </authorList>
    </citation>
    <scope>NUCLEOTIDE SEQUENCE [LARGE SCALE GENOMIC DNA]</scope>
</reference>
<evidence type="ECO:0000256" key="2">
    <source>
        <dbReference type="ARBA" id="ARBA00022763"/>
    </source>
</evidence>
<evidence type="ECO:0000313" key="4">
    <source>
        <dbReference type="EMBL" id="QQV79170.1"/>
    </source>
</evidence>
<dbReference type="GO" id="GO:0006281">
    <property type="term" value="P:DNA repair"/>
    <property type="evidence" value="ECO:0007669"/>
    <property type="project" value="InterPro"/>
</dbReference>
<feature type="domain" description="UmuC" evidence="3">
    <location>
        <begin position="57"/>
        <end position="180"/>
    </location>
</feature>
<keyword evidence="2" id="KW-0227">DNA damage</keyword>
<dbReference type="InterPro" id="IPR050356">
    <property type="entry name" value="SulA_CellDiv_inhibitor"/>
</dbReference>
<dbReference type="Gene3D" id="3.30.70.270">
    <property type="match status" value="1"/>
</dbReference>
<dbReference type="PANTHER" id="PTHR35369:SF2">
    <property type="entry name" value="BLR3025 PROTEIN"/>
    <property type="match status" value="1"/>
</dbReference>
<dbReference type="AlphaFoldDB" id="A0A974NYA6"/>
<accession>A0A974NYA6</accession>
<comment type="similarity">
    <text evidence="1">Belongs to the DNA polymerase type-Y family.</text>
</comment>
<dbReference type="Pfam" id="PF00817">
    <property type="entry name" value="IMS"/>
    <property type="match status" value="1"/>
</dbReference>
<dbReference type="InterPro" id="IPR001126">
    <property type="entry name" value="UmuC"/>
</dbReference>
<sequence length="534" mass="58658">MWNCRDDAAERPADAGVWSGIVTRQSSGRQDIRRRFLALWFPFLAADRLARHGAPDNPYVFVEKQRGAMRLVAVDRAAQALGIDAGMALADARARVPELAAIEADPAADDALLERIAEGCDRYTPLVAIDGMDGLTLDITGCMHAGWTEDDLAADVERRLAAFGVQARHALARTPEAAQALARFQTMPAPDEAAAVRRLGVVALRLDPDTELALRRAGLKTIGDLAGRSSAPLAARFGDAMVASLARLTGKSDSRIVPRRTEPALTVERRLAEPLTQTAAALDILESLACEAAETMAERHQGGRKFAARLFRSDGLAVDLVVETSLEVRDPKVVIRLFEERIEGLADPIDPGFGFDMVRLSVPTLGPLAPTQLQLEGGAVAEGELATLIDRLSTRLGRGRFRRLRAQDTHIPEQAVLALPAVETVATTWEAPTPGEPPSRPLHLFDPPQPIQVTAEVPDGPPRQFRWRRTLHDVTRFEGPERIAAEWWHDGPTRPTRDYYRIEDARGRRFWVFRHGLYGTERAAPGWYVHGLFA</sequence>
<dbReference type="PANTHER" id="PTHR35369">
    <property type="entry name" value="BLR3025 PROTEIN-RELATED"/>
    <property type="match status" value="1"/>
</dbReference>
<dbReference type="Gene3D" id="3.40.1170.60">
    <property type="match status" value="1"/>
</dbReference>
<dbReference type="SUPFAM" id="SSF56672">
    <property type="entry name" value="DNA/RNA polymerases"/>
    <property type="match status" value="1"/>
</dbReference>
<dbReference type="InterPro" id="IPR043128">
    <property type="entry name" value="Rev_trsase/Diguanyl_cyclase"/>
</dbReference>
<dbReference type="CDD" id="cd03468">
    <property type="entry name" value="PolY_like"/>
    <property type="match status" value="1"/>
</dbReference>
<dbReference type="KEGG" id="sari:H5J25_18205"/>
<keyword evidence="5" id="KW-1185">Reference proteome</keyword>
<name>A0A974NYA6_9SPHN</name>
<organism evidence="4 5">
    <name type="scientific">Sphingomonas aliaeris</name>
    <dbReference type="NCBI Taxonomy" id="2759526"/>
    <lineage>
        <taxon>Bacteria</taxon>
        <taxon>Pseudomonadati</taxon>
        <taxon>Pseudomonadota</taxon>
        <taxon>Alphaproteobacteria</taxon>
        <taxon>Sphingomonadales</taxon>
        <taxon>Sphingomonadaceae</taxon>
        <taxon>Sphingomonas</taxon>
    </lineage>
</organism>
<protein>
    <submittedName>
        <fullName evidence="4">DNA polymerase Y family protein</fullName>
    </submittedName>
</protein>
<dbReference type="EMBL" id="CP061035">
    <property type="protein sequence ID" value="QQV79170.1"/>
    <property type="molecule type" value="Genomic_DNA"/>
</dbReference>
<evidence type="ECO:0000256" key="1">
    <source>
        <dbReference type="ARBA" id="ARBA00010945"/>
    </source>
</evidence>